<dbReference type="SUPFAM" id="SSF55729">
    <property type="entry name" value="Acyl-CoA N-acyltransferases (Nat)"/>
    <property type="match status" value="1"/>
</dbReference>
<organism evidence="2 3">
    <name type="scientific">Streptomyces cavernicola</name>
    <dbReference type="NCBI Taxonomy" id="3043613"/>
    <lineage>
        <taxon>Bacteria</taxon>
        <taxon>Bacillati</taxon>
        <taxon>Actinomycetota</taxon>
        <taxon>Actinomycetes</taxon>
        <taxon>Kitasatosporales</taxon>
        <taxon>Streptomycetaceae</taxon>
        <taxon>Streptomyces</taxon>
    </lineage>
</organism>
<protein>
    <submittedName>
        <fullName evidence="2">GNAT family N-acetyltransferase</fullName>
    </submittedName>
</protein>
<reference evidence="2 3" key="1">
    <citation type="submission" date="2023-05" db="EMBL/GenBank/DDBJ databases">
        <title>Draft genome sequence of Streptomyces sp. B-S-A6 isolated from a cave soil in Thailand.</title>
        <authorList>
            <person name="Chamroensaksri N."/>
            <person name="Muangham S."/>
        </authorList>
    </citation>
    <scope>NUCLEOTIDE SEQUENCE [LARGE SCALE GENOMIC DNA]</scope>
    <source>
        <strain evidence="2 3">B-S-A6</strain>
    </source>
</reference>
<dbReference type="RefSeq" id="WP_282541037.1">
    <property type="nucleotide sequence ID" value="NZ_JASCIQ010000003.1"/>
</dbReference>
<dbReference type="EMBL" id="JASCIQ010000003">
    <property type="protein sequence ID" value="MDI3403099.1"/>
    <property type="molecule type" value="Genomic_DNA"/>
</dbReference>
<dbReference type="CDD" id="cd04301">
    <property type="entry name" value="NAT_SF"/>
    <property type="match status" value="1"/>
</dbReference>
<dbReference type="Proteomes" id="UP001223978">
    <property type="component" value="Unassembled WGS sequence"/>
</dbReference>
<dbReference type="InterPro" id="IPR016181">
    <property type="entry name" value="Acyl_CoA_acyltransferase"/>
</dbReference>
<gene>
    <name evidence="2" type="ORF">QIS96_04560</name>
</gene>
<sequence length="308" mass="32200">MILRPLRDTADDLHAARQVATEAFAALGAALGDPPEPPPTPAEVDRIDALNRHFVRHDPEGCWIAEAERGGGGGQALGVAVASRREAVWGLSLLVVAPGAQGTGVGRALLQRALEYGQSCPRGVISGSRDPRAARAYWGAGFALHPAMRLQGAVDPARLDAPDGPVTEGGDPEFLDAVDRKVRGGAHGPDHAQLLRDCRLLTVDAPGHQGYCFIDMSPSSASEAEPESGAVELMGLCATTETAAARLLTAALRDVPAGRKVKIPNVTAEQRWAVDVALTARLQPVPGGYLCLRGMAPPVGFVPSGQYL</sequence>
<feature type="domain" description="N-acetyltransferase" evidence="1">
    <location>
        <begin position="1"/>
        <end position="162"/>
    </location>
</feature>
<proteinExistence type="predicted"/>
<accession>A0ABT6S4S1</accession>
<evidence type="ECO:0000313" key="2">
    <source>
        <dbReference type="EMBL" id="MDI3403099.1"/>
    </source>
</evidence>
<dbReference type="Pfam" id="PF00583">
    <property type="entry name" value="Acetyltransf_1"/>
    <property type="match status" value="1"/>
</dbReference>
<keyword evidence="3" id="KW-1185">Reference proteome</keyword>
<comment type="caution">
    <text evidence="2">The sequence shown here is derived from an EMBL/GenBank/DDBJ whole genome shotgun (WGS) entry which is preliminary data.</text>
</comment>
<dbReference type="Gene3D" id="3.40.630.30">
    <property type="match status" value="1"/>
</dbReference>
<evidence type="ECO:0000259" key="1">
    <source>
        <dbReference type="PROSITE" id="PS51186"/>
    </source>
</evidence>
<evidence type="ECO:0000313" key="3">
    <source>
        <dbReference type="Proteomes" id="UP001223978"/>
    </source>
</evidence>
<dbReference type="PROSITE" id="PS51186">
    <property type="entry name" value="GNAT"/>
    <property type="match status" value="1"/>
</dbReference>
<dbReference type="InterPro" id="IPR000182">
    <property type="entry name" value="GNAT_dom"/>
</dbReference>
<name>A0ABT6S4S1_9ACTN</name>